<sequence length="58" mass="6214">MEARLDALRHAEAIGVIGLWLRDIPTLGPRCSEAGQVCEPLTYIAASVGVTRYMSPGT</sequence>
<protein>
    <recommendedName>
        <fullName evidence="3">Luciferase-like domain-containing protein</fullName>
    </recommendedName>
</protein>
<dbReference type="EMBL" id="AATQ01000043">
    <property type="protein sequence ID" value="EAU44549.1"/>
    <property type="molecule type" value="Genomic_DNA"/>
</dbReference>
<name>Q0FK56_SALBH</name>
<evidence type="ECO:0000313" key="2">
    <source>
        <dbReference type="Proteomes" id="UP000006230"/>
    </source>
</evidence>
<evidence type="ECO:0000313" key="1">
    <source>
        <dbReference type="EMBL" id="EAU44549.1"/>
    </source>
</evidence>
<dbReference type="AlphaFoldDB" id="Q0FK56"/>
<accession>Q0FK56</accession>
<proteinExistence type="predicted"/>
<gene>
    <name evidence="1" type="ORF">R2601_06148</name>
</gene>
<evidence type="ECO:0008006" key="3">
    <source>
        <dbReference type="Google" id="ProtNLM"/>
    </source>
</evidence>
<organism evidence="1 2">
    <name type="scientific">Salipiger bermudensis (strain DSM 26914 / JCM 13377 / KCTC 12554 / HTCC2601)</name>
    <name type="common">Pelagibaca bermudensis</name>
    <dbReference type="NCBI Taxonomy" id="314265"/>
    <lineage>
        <taxon>Bacteria</taxon>
        <taxon>Pseudomonadati</taxon>
        <taxon>Pseudomonadota</taxon>
        <taxon>Alphaproteobacteria</taxon>
        <taxon>Rhodobacterales</taxon>
        <taxon>Roseobacteraceae</taxon>
        <taxon>Salipiger</taxon>
    </lineage>
</organism>
<dbReference type="RefSeq" id="WP_007803073.1">
    <property type="nucleotide sequence ID" value="NZ_DS022277.1"/>
</dbReference>
<reference evidence="1 2" key="1">
    <citation type="journal article" date="2010" name="J. Bacteriol.">
        <title>Genome sequences of Pelagibaca bermudensis HTCC2601T and Maritimibacter alkaliphilus HTCC2654T, the type strains of two marine Roseobacter genera.</title>
        <authorList>
            <person name="Thrash J.C."/>
            <person name="Cho J.C."/>
            <person name="Ferriera S."/>
            <person name="Johnson J."/>
            <person name="Vergin K.L."/>
            <person name="Giovannoni S.J."/>
        </authorList>
    </citation>
    <scope>NUCLEOTIDE SEQUENCE [LARGE SCALE GENOMIC DNA]</scope>
    <source>
        <strain evidence="2">DSM 26914 / JCM 13377 / KCTC 12554 / HTCC2601</strain>
    </source>
</reference>
<dbReference type="HOGENOM" id="CLU_2975248_0_0_5"/>
<keyword evidence="2" id="KW-1185">Reference proteome</keyword>
<comment type="caution">
    <text evidence="1">The sequence shown here is derived from an EMBL/GenBank/DDBJ whole genome shotgun (WGS) entry which is preliminary data.</text>
</comment>
<dbReference type="Proteomes" id="UP000006230">
    <property type="component" value="Unassembled WGS sequence"/>
</dbReference>